<protein>
    <submittedName>
        <fullName evidence="5">Helix-turn-helix transcriptional regulator</fullName>
    </submittedName>
</protein>
<sequence>MTDGERPLRDSVEAALEQVPDRWTFLVLRECFFGVRRFIDFQRNLGIARNILADRLDKLVGFGVLERRQYSERPRREEYRLTEKGRDLYGIIVALMHWGDRWLTDRPSLVLTHHGDGGAVEQVLRCTCCEADLDIRDISYGPAAESTPNPAGGGADCVDAYLDKAEGAVNYT</sequence>
<feature type="domain" description="HTH hxlR-type" evidence="4">
    <location>
        <begin position="6"/>
        <end position="107"/>
    </location>
</feature>
<dbReference type="InterPro" id="IPR036388">
    <property type="entry name" value="WH-like_DNA-bd_sf"/>
</dbReference>
<comment type="caution">
    <text evidence="5">The sequence shown here is derived from an EMBL/GenBank/DDBJ whole genome shotgun (WGS) entry which is preliminary data.</text>
</comment>
<accession>A0A5N0DN06</accession>
<evidence type="ECO:0000313" key="5">
    <source>
        <dbReference type="EMBL" id="KAA8877299.1"/>
    </source>
</evidence>
<dbReference type="PROSITE" id="PS51118">
    <property type="entry name" value="HTH_HXLR"/>
    <property type="match status" value="1"/>
</dbReference>
<dbReference type="PANTHER" id="PTHR33204:SF18">
    <property type="entry name" value="TRANSCRIPTIONAL REGULATORY PROTEIN"/>
    <property type="match status" value="1"/>
</dbReference>
<gene>
    <name evidence="5" type="ORF">F3087_44810</name>
</gene>
<dbReference type="Pfam" id="PF01638">
    <property type="entry name" value="HxlR"/>
    <property type="match status" value="1"/>
</dbReference>
<dbReference type="Proteomes" id="UP000323876">
    <property type="component" value="Unassembled WGS sequence"/>
</dbReference>
<dbReference type="Gene3D" id="1.10.10.10">
    <property type="entry name" value="Winged helix-like DNA-binding domain superfamily/Winged helix DNA-binding domain"/>
    <property type="match status" value="1"/>
</dbReference>
<evidence type="ECO:0000256" key="1">
    <source>
        <dbReference type="ARBA" id="ARBA00023015"/>
    </source>
</evidence>
<dbReference type="AlphaFoldDB" id="A0A5N0DN06"/>
<dbReference type="PANTHER" id="PTHR33204">
    <property type="entry name" value="TRANSCRIPTIONAL REGULATOR, MARR FAMILY"/>
    <property type="match status" value="1"/>
</dbReference>
<evidence type="ECO:0000259" key="4">
    <source>
        <dbReference type="PROSITE" id="PS51118"/>
    </source>
</evidence>
<dbReference type="OrthoDB" id="5183359at2"/>
<dbReference type="RefSeq" id="WP_150408309.1">
    <property type="nucleotide sequence ID" value="NZ_VXLC01000051.1"/>
</dbReference>
<reference evidence="5 6" key="1">
    <citation type="submission" date="2019-09" db="EMBL/GenBank/DDBJ databases">
        <authorList>
            <person name="Wang X."/>
        </authorList>
    </citation>
    <scope>NUCLEOTIDE SEQUENCE [LARGE SCALE GENOMIC DNA]</scope>
    <source>
        <strain evidence="5 6">CICC 11023</strain>
    </source>
</reference>
<keyword evidence="6" id="KW-1185">Reference proteome</keyword>
<evidence type="ECO:0000256" key="2">
    <source>
        <dbReference type="ARBA" id="ARBA00023125"/>
    </source>
</evidence>
<dbReference type="InterPro" id="IPR002577">
    <property type="entry name" value="HTH_HxlR"/>
</dbReference>
<dbReference type="GO" id="GO:0003677">
    <property type="term" value="F:DNA binding"/>
    <property type="evidence" value="ECO:0007669"/>
    <property type="project" value="UniProtKB-KW"/>
</dbReference>
<keyword evidence="2" id="KW-0238">DNA-binding</keyword>
<dbReference type="SUPFAM" id="SSF46785">
    <property type="entry name" value="Winged helix' DNA-binding domain"/>
    <property type="match status" value="1"/>
</dbReference>
<dbReference type="InterPro" id="IPR036390">
    <property type="entry name" value="WH_DNA-bd_sf"/>
</dbReference>
<evidence type="ECO:0000313" key="6">
    <source>
        <dbReference type="Proteomes" id="UP000323876"/>
    </source>
</evidence>
<proteinExistence type="predicted"/>
<keyword evidence="1" id="KW-0805">Transcription regulation</keyword>
<keyword evidence="3" id="KW-0804">Transcription</keyword>
<name>A0A5N0DN06_9NOCA</name>
<evidence type="ECO:0000256" key="3">
    <source>
        <dbReference type="ARBA" id="ARBA00023163"/>
    </source>
</evidence>
<organism evidence="5 6">
    <name type="scientific">Nocardia colli</name>
    <dbReference type="NCBI Taxonomy" id="2545717"/>
    <lineage>
        <taxon>Bacteria</taxon>
        <taxon>Bacillati</taxon>
        <taxon>Actinomycetota</taxon>
        <taxon>Actinomycetes</taxon>
        <taxon>Mycobacteriales</taxon>
        <taxon>Nocardiaceae</taxon>
        <taxon>Nocardia</taxon>
    </lineage>
</organism>
<dbReference type="EMBL" id="VXLC01000051">
    <property type="protein sequence ID" value="KAA8877299.1"/>
    <property type="molecule type" value="Genomic_DNA"/>
</dbReference>